<dbReference type="GO" id="GO:0005737">
    <property type="term" value="C:cytoplasm"/>
    <property type="evidence" value="ECO:0000318"/>
    <property type="project" value="GO_Central"/>
</dbReference>
<evidence type="ECO:0000256" key="6">
    <source>
        <dbReference type="ARBA" id="ARBA00034617"/>
    </source>
</evidence>
<reference evidence="10 11" key="2">
    <citation type="journal article" date="2008" name="Nature">
        <title>The Phaeodactylum genome reveals the evolutionary history of diatom genomes.</title>
        <authorList>
            <person name="Bowler C."/>
            <person name="Allen A.E."/>
            <person name="Badger J.H."/>
            <person name="Grimwood J."/>
            <person name="Jabbari K."/>
            <person name="Kuo A."/>
            <person name="Maheswari U."/>
            <person name="Martens C."/>
            <person name="Maumus F."/>
            <person name="Otillar R.P."/>
            <person name="Rayko E."/>
            <person name="Salamov A."/>
            <person name="Vandepoele K."/>
            <person name="Beszteri B."/>
            <person name="Gruber A."/>
            <person name="Heijde M."/>
            <person name="Katinka M."/>
            <person name="Mock T."/>
            <person name="Valentin K."/>
            <person name="Verret F."/>
            <person name="Berges J.A."/>
            <person name="Brownlee C."/>
            <person name="Cadoret J.P."/>
            <person name="Chiovitti A."/>
            <person name="Choi C.J."/>
            <person name="Coesel S."/>
            <person name="De Martino A."/>
            <person name="Detter J.C."/>
            <person name="Durkin C."/>
            <person name="Falciatore A."/>
            <person name="Fournet J."/>
            <person name="Haruta M."/>
            <person name="Huysman M.J."/>
            <person name="Jenkins B.D."/>
            <person name="Jiroutova K."/>
            <person name="Jorgensen R.E."/>
            <person name="Joubert Y."/>
            <person name="Kaplan A."/>
            <person name="Kroger N."/>
            <person name="Kroth P.G."/>
            <person name="La Roche J."/>
            <person name="Lindquist E."/>
            <person name="Lommer M."/>
            <person name="Martin-Jezequel V."/>
            <person name="Lopez P.J."/>
            <person name="Lucas S."/>
            <person name="Mangogna M."/>
            <person name="McGinnis K."/>
            <person name="Medlin L.K."/>
            <person name="Montsant A."/>
            <person name="Oudot-Le Secq M.P."/>
            <person name="Napoli C."/>
            <person name="Obornik M."/>
            <person name="Parker M.S."/>
            <person name="Petit J.L."/>
            <person name="Porcel B.M."/>
            <person name="Poulsen N."/>
            <person name="Robison M."/>
            <person name="Rychlewski L."/>
            <person name="Rynearson T.A."/>
            <person name="Schmutz J."/>
            <person name="Shapiro H."/>
            <person name="Siaut M."/>
            <person name="Stanley M."/>
            <person name="Sussman M.R."/>
            <person name="Taylor A.R."/>
            <person name="Vardi A."/>
            <person name="von Dassow P."/>
            <person name="Vyverman W."/>
            <person name="Willis A."/>
            <person name="Wyrwicz L.S."/>
            <person name="Rokhsar D.S."/>
            <person name="Weissenbach J."/>
            <person name="Armbrust E.V."/>
            <person name="Green B.R."/>
            <person name="Van de Peer Y."/>
            <person name="Grigoriev I.V."/>
        </authorList>
    </citation>
    <scope>NUCLEOTIDE SEQUENCE [LARGE SCALE GENOMIC DNA]</scope>
    <source>
        <strain evidence="10 11">CCMP1335</strain>
    </source>
</reference>
<dbReference type="PROSITE" id="PS51194">
    <property type="entry name" value="HELICASE_CTER"/>
    <property type="match status" value="1"/>
</dbReference>
<keyword evidence="5 7" id="KW-0067">ATP-binding</keyword>
<dbReference type="STRING" id="35128.B8LEH2"/>
<dbReference type="SMART" id="SM00490">
    <property type="entry name" value="HELICc"/>
    <property type="match status" value="1"/>
</dbReference>
<sequence length="497" mass="54609">MPQLLANEESIIPLQFQTTMKSSLQTHFGHSNFRPGQLTILHSLLGTNANGTNQSEIKDACVFWATGAGKSLCYQLPPLHLNNVAIVISPLISLMQDQCAKLNGMGGEMEIATYLGSSQEDAQAEERALRGEYRLVYVTPEKLASGGGVFLDRLGRMHEGGGRGRICVIAVDESHCVSEWGHDFRPEFLQIGSSLRTHPVLASIPLLALTATAVPRVQQDIIRNLRMHPNATIAKKSFDRPNLKIVIKRKPQNGPRGAFEPLAEEMAKTMNAKGAVSGKSTIVYCATRKEVEDITAAIVSNLAHHLVRQSNNALTLDDATKLASSNVTIIVATVAFGMGIDKPDIRRVIHWGPCKTVEEYYQQIGRASRDGLHGECVMYANAHDFAKYKDDFYLGSLSGEAKTATIRSMDALKDFAMSMEKCRRAGLLGFFAEVPSFGSWCGTCDVCSYRKTNADDLERDFQWEGARLLLLAISACPMQVRRPFLFDLIVPSSLSCL</sequence>
<evidence type="ECO:0000256" key="2">
    <source>
        <dbReference type="ARBA" id="ARBA00022741"/>
    </source>
</evidence>
<dbReference type="InterPro" id="IPR027417">
    <property type="entry name" value="P-loop_NTPase"/>
</dbReference>
<feature type="domain" description="Helicase C-terminal" evidence="9">
    <location>
        <begin position="261"/>
        <end position="413"/>
    </location>
</feature>
<dbReference type="GO" id="GO:0006260">
    <property type="term" value="P:DNA replication"/>
    <property type="evidence" value="ECO:0000318"/>
    <property type="project" value="GO_Central"/>
</dbReference>
<dbReference type="SUPFAM" id="SSF52540">
    <property type="entry name" value="P-loop containing nucleoside triphosphate hydrolases"/>
    <property type="match status" value="1"/>
</dbReference>
<dbReference type="HOGENOM" id="CLU_001103_9_3_1"/>
<comment type="similarity">
    <text evidence="1 7">Belongs to the helicase family. RecQ subfamily.</text>
</comment>
<dbReference type="EC" id="5.6.2.4" evidence="7"/>
<name>B8LEH2_THAPS</name>
<dbReference type="PANTHER" id="PTHR13710">
    <property type="entry name" value="DNA HELICASE RECQ FAMILY MEMBER"/>
    <property type="match status" value="1"/>
</dbReference>
<dbReference type="InParanoid" id="B8LEH2"/>
<dbReference type="PROSITE" id="PS51192">
    <property type="entry name" value="HELICASE_ATP_BIND_1"/>
    <property type="match status" value="1"/>
</dbReference>
<evidence type="ECO:0000313" key="11">
    <source>
        <dbReference type="Proteomes" id="UP000001449"/>
    </source>
</evidence>
<dbReference type="OMA" id="EVHIVCA"/>
<dbReference type="CDD" id="cd17920">
    <property type="entry name" value="DEXHc_RecQ"/>
    <property type="match status" value="1"/>
</dbReference>
<evidence type="ECO:0000256" key="5">
    <source>
        <dbReference type="ARBA" id="ARBA00022840"/>
    </source>
</evidence>
<dbReference type="GO" id="GO:0003676">
    <property type="term" value="F:nucleic acid binding"/>
    <property type="evidence" value="ECO:0007669"/>
    <property type="project" value="InterPro"/>
</dbReference>
<comment type="subcellular location">
    <subcellularLocation>
        <location evidence="7">Nucleus</location>
    </subcellularLocation>
</comment>
<dbReference type="GO" id="GO:0005694">
    <property type="term" value="C:chromosome"/>
    <property type="evidence" value="ECO:0000318"/>
    <property type="project" value="GO_Central"/>
</dbReference>
<dbReference type="Pfam" id="PF16124">
    <property type="entry name" value="RecQ_Zn_bind"/>
    <property type="match status" value="1"/>
</dbReference>
<dbReference type="GO" id="GO:0005634">
    <property type="term" value="C:nucleus"/>
    <property type="evidence" value="ECO:0000318"/>
    <property type="project" value="GO_Central"/>
</dbReference>
<comment type="catalytic activity">
    <reaction evidence="6 7">
        <text>Couples ATP hydrolysis with the unwinding of duplex DNA by translocating in the 3'-5' direction.</text>
        <dbReference type="EC" id="5.6.2.4"/>
    </reaction>
</comment>
<dbReference type="RefSeq" id="XP_002297435.1">
    <property type="nucleotide sequence ID" value="XM_002297399.1"/>
</dbReference>
<dbReference type="PANTHER" id="PTHR13710:SF120">
    <property type="entry name" value="BIFUNCTIONAL 3'-5' EXONUCLEASE_ATP-DEPENDENT HELICASE WRN"/>
    <property type="match status" value="1"/>
</dbReference>
<dbReference type="GeneID" id="7446023"/>
<comment type="catalytic activity">
    <reaction evidence="7">
        <text>ATP + H2O = ADP + phosphate + H(+)</text>
        <dbReference type="Rhea" id="RHEA:13065"/>
        <dbReference type="ChEBI" id="CHEBI:15377"/>
        <dbReference type="ChEBI" id="CHEBI:15378"/>
        <dbReference type="ChEBI" id="CHEBI:30616"/>
        <dbReference type="ChEBI" id="CHEBI:43474"/>
        <dbReference type="ChEBI" id="CHEBI:456216"/>
    </reaction>
</comment>
<evidence type="ECO:0000313" key="10">
    <source>
        <dbReference type="EMBL" id="EED86252.1"/>
    </source>
</evidence>
<dbReference type="Proteomes" id="UP000001449">
    <property type="component" value="Unassembled WGS sequence"/>
</dbReference>
<dbReference type="FunFam" id="3.40.50.300:FF:001391">
    <property type="entry name" value="ATP-dependent DNA helicase"/>
    <property type="match status" value="1"/>
</dbReference>
<dbReference type="AlphaFoldDB" id="B8LEH2"/>
<keyword evidence="11" id="KW-1185">Reference proteome</keyword>
<dbReference type="PaxDb" id="35128-Thapsdraft1221"/>
<dbReference type="GO" id="GO:0043138">
    <property type="term" value="F:3'-5' DNA helicase activity"/>
    <property type="evidence" value="ECO:0000318"/>
    <property type="project" value="GO_Central"/>
</dbReference>
<dbReference type="SMART" id="SM00487">
    <property type="entry name" value="DEXDc"/>
    <property type="match status" value="1"/>
</dbReference>
<protein>
    <recommendedName>
        <fullName evidence="7">ATP-dependent DNA helicase</fullName>
        <ecNumber evidence="7">5.6.2.4</ecNumber>
    </recommendedName>
</protein>
<dbReference type="NCBIfam" id="TIGR00614">
    <property type="entry name" value="recQ_fam"/>
    <property type="match status" value="1"/>
</dbReference>
<dbReference type="InterPro" id="IPR032284">
    <property type="entry name" value="RecQ_Zn-bd"/>
</dbReference>
<dbReference type="GO" id="GO:0009378">
    <property type="term" value="F:four-way junction helicase activity"/>
    <property type="evidence" value="ECO:0000318"/>
    <property type="project" value="GO_Central"/>
</dbReference>
<dbReference type="InterPro" id="IPR004589">
    <property type="entry name" value="DNA_helicase_ATP-dep_RecQ"/>
</dbReference>
<dbReference type="Pfam" id="PF00270">
    <property type="entry name" value="DEAD"/>
    <property type="match status" value="1"/>
</dbReference>
<dbReference type="GO" id="GO:0005524">
    <property type="term" value="F:ATP binding"/>
    <property type="evidence" value="ECO:0007669"/>
    <property type="project" value="UniProtKB-KW"/>
</dbReference>
<accession>B8LEH2</accession>
<dbReference type="GO" id="GO:0016887">
    <property type="term" value="F:ATP hydrolysis activity"/>
    <property type="evidence" value="ECO:0007669"/>
    <property type="project" value="RHEA"/>
</dbReference>
<keyword evidence="2 7" id="KW-0547">Nucleotide-binding</keyword>
<dbReference type="GO" id="GO:0000724">
    <property type="term" value="P:double-strand break repair via homologous recombination"/>
    <property type="evidence" value="ECO:0000318"/>
    <property type="project" value="GO_Central"/>
</dbReference>
<reference evidence="10 11" key="1">
    <citation type="journal article" date="2004" name="Science">
        <title>The genome of the diatom Thalassiosira pseudonana: ecology, evolution, and metabolism.</title>
        <authorList>
            <person name="Armbrust E.V."/>
            <person name="Berges J.A."/>
            <person name="Bowler C."/>
            <person name="Green B.R."/>
            <person name="Martinez D."/>
            <person name="Putnam N.H."/>
            <person name="Zhou S."/>
            <person name="Allen A.E."/>
            <person name="Apt K.E."/>
            <person name="Bechner M."/>
            <person name="Brzezinski M.A."/>
            <person name="Chaal B.K."/>
            <person name="Chiovitti A."/>
            <person name="Davis A.K."/>
            <person name="Demarest M.S."/>
            <person name="Detter J.C."/>
            <person name="Glavina T."/>
            <person name="Goodstein D."/>
            <person name="Hadi M.Z."/>
            <person name="Hellsten U."/>
            <person name="Hildebrand M."/>
            <person name="Jenkins B.D."/>
            <person name="Jurka J."/>
            <person name="Kapitonov V.V."/>
            <person name="Kroger N."/>
            <person name="Lau W.W."/>
            <person name="Lane T.W."/>
            <person name="Larimer F.W."/>
            <person name="Lippmeier J.C."/>
            <person name="Lucas S."/>
            <person name="Medina M."/>
            <person name="Montsant A."/>
            <person name="Obornik M."/>
            <person name="Parker M.S."/>
            <person name="Palenik B."/>
            <person name="Pazour G.J."/>
            <person name="Richardson P.M."/>
            <person name="Rynearson T.A."/>
            <person name="Saito M.A."/>
            <person name="Schwartz D.C."/>
            <person name="Thamatrakoln K."/>
            <person name="Valentin K."/>
            <person name="Vardi A."/>
            <person name="Wilkerson F.P."/>
            <person name="Rokhsar D.S."/>
        </authorList>
    </citation>
    <scope>NUCLEOTIDE SEQUENCE [LARGE SCALE GENOMIC DNA]</scope>
    <source>
        <strain evidence="10 11">CCMP1335</strain>
    </source>
</reference>
<evidence type="ECO:0000256" key="1">
    <source>
        <dbReference type="ARBA" id="ARBA00005446"/>
    </source>
</evidence>
<gene>
    <name evidence="10" type="ORF">THAPSDRAFT_bd1221</name>
</gene>
<dbReference type="InterPro" id="IPR014001">
    <property type="entry name" value="Helicase_ATP-bd"/>
</dbReference>
<dbReference type="Pfam" id="PF00271">
    <property type="entry name" value="Helicase_C"/>
    <property type="match status" value="1"/>
</dbReference>
<keyword evidence="7" id="KW-0539">Nucleus</keyword>
<evidence type="ECO:0000256" key="7">
    <source>
        <dbReference type="RuleBase" id="RU364117"/>
    </source>
</evidence>
<dbReference type="KEGG" id="tps:THAPSDRAFT_bd1221"/>
<proteinExistence type="inferred from homology"/>
<evidence type="ECO:0000256" key="4">
    <source>
        <dbReference type="ARBA" id="ARBA00022806"/>
    </source>
</evidence>
<dbReference type="InterPro" id="IPR001650">
    <property type="entry name" value="Helicase_C-like"/>
</dbReference>
<keyword evidence="3 7" id="KW-0378">Hydrolase</keyword>
<evidence type="ECO:0000259" key="8">
    <source>
        <dbReference type="PROSITE" id="PS51192"/>
    </source>
</evidence>
<evidence type="ECO:0000259" key="9">
    <source>
        <dbReference type="PROSITE" id="PS51194"/>
    </source>
</evidence>
<dbReference type="eggNOG" id="KOG0351">
    <property type="taxonomic scope" value="Eukaryota"/>
</dbReference>
<organism evidence="10 11">
    <name type="scientific">Thalassiosira pseudonana</name>
    <name type="common">Marine diatom</name>
    <name type="synonym">Cyclotella nana</name>
    <dbReference type="NCBI Taxonomy" id="35128"/>
    <lineage>
        <taxon>Eukaryota</taxon>
        <taxon>Sar</taxon>
        <taxon>Stramenopiles</taxon>
        <taxon>Ochrophyta</taxon>
        <taxon>Bacillariophyta</taxon>
        <taxon>Coscinodiscophyceae</taxon>
        <taxon>Thalassiosirophycidae</taxon>
        <taxon>Thalassiosirales</taxon>
        <taxon>Thalassiosiraceae</taxon>
        <taxon>Thalassiosira</taxon>
    </lineage>
</organism>
<keyword evidence="4 7" id="KW-0347">Helicase</keyword>
<dbReference type="EMBL" id="DS999441">
    <property type="protein sequence ID" value="EED86252.1"/>
    <property type="molecule type" value="Genomic_DNA"/>
</dbReference>
<dbReference type="InterPro" id="IPR011545">
    <property type="entry name" value="DEAD/DEAH_box_helicase_dom"/>
</dbReference>
<dbReference type="Gene3D" id="3.40.50.300">
    <property type="entry name" value="P-loop containing nucleotide triphosphate hydrolases"/>
    <property type="match status" value="2"/>
</dbReference>
<feature type="domain" description="Helicase ATP-binding" evidence="8">
    <location>
        <begin position="51"/>
        <end position="231"/>
    </location>
</feature>
<evidence type="ECO:0000256" key="3">
    <source>
        <dbReference type="ARBA" id="ARBA00022801"/>
    </source>
</evidence>